<proteinExistence type="predicted"/>
<dbReference type="EMBL" id="BSND01000004">
    <property type="protein sequence ID" value="GLP99225.1"/>
    <property type="molecule type" value="Genomic_DNA"/>
</dbReference>
<dbReference type="InterPro" id="IPR001789">
    <property type="entry name" value="Sig_transdc_resp-reg_receiver"/>
</dbReference>
<dbReference type="InterPro" id="IPR011006">
    <property type="entry name" value="CheY-like_superfamily"/>
</dbReference>
<keyword evidence="9" id="KW-0472">Membrane</keyword>
<keyword evidence="4 8" id="KW-0597">Phosphoprotein</keyword>
<keyword evidence="7" id="KW-0902">Two-component regulatory system</keyword>
<evidence type="ECO:0000313" key="13">
    <source>
        <dbReference type="EMBL" id="GLP99225.1"/>
    </source>
</evidence>
<dbReference type="InterPro" id="IPR003660">
    <property type="entry name" value="HAMP_dom"/>
</dbReference>
<gene>
    <name evidence="13" type="ORF">GCM10007891_10790</name>
</gene>
<dbReference type="Gene3D" id="3.40.50.2300">
    <property type="match status" value="1"/>
</dbReference>
<accession>A0ABQ5TTX1</accession>
<evidence type="ECO:0000256" key="9">
    <source>
        <dbReference type="SAM" id="Phobius"/>
    </source>
</evidence>
<evidence type="ECO:0000259" key="12">
    <source>
        <dbReference type="PROSITE" id="PS50885"/>
    </source>
</evidence>
<keyword evidence="14" id="KW-1185">Reference proteome</keyword>
<dbReference type="PROSITE" id="PS50110">
    <property type="entry name" value="RESPONSE_REGULATORY"/>
    <property type="match status" value="1"/>
</dbReference>
<dbReference type="Pfam" id="PF00072">
    <property type="entry name" value="Response_reg"/>
    <property type="match status" value="1"/>
</dbReference>
<comment type="subcellular location">
    <subcellularLocation>
        <location evidence="2">Membrane</location>
    </subcellularLocation>
</comment>
<evidence type="ECO:0000256" key="1">
    <source>
        <dbReference type="ARBA" id="ARBA00000085"/>
    </source>
</evidence>
<dbReference type="Proteomes" id="UP001161423">
    <property type="component" value="Unassembled WGS sequence"/>
</dbReference>
<dbReference type="PRINTS" id="PR00344">
    <property type="entry name" value="BCTRLSENSOR"/>
</dbReference>
<dbReference type="CDD" id="cd16922">
    <property type="entry name" value="HATPase_EvgS-ArcB-TorS-like"/>
    <property type="match status" value="1"/>
</dbReference>
<evidence type="ECO:0000259" key="11">
    <source>
        <dbReference type="PROSITE" id="PS50110"/>
    </source>
</evidence>
<evidence type="ECO:0000313" key="14">
    <source>
        <dbReference type="Proteomes" id="UP001161423"/>
    </source>
</evidence>
<protein>
    <recommendedName>
        <fullName evidence="3">histidine kinase</fullName>
        <ecNumber evidence="3">2.7.13.3</ecNumber>
    </recommendedName>
</protein>
<evidence type="ECO:0000256" key="5">
    <source>
        <dbReference type="ARBA" id="ARBA00022679"/>
    </source>
</evidence>
<feature type="domain" description="HAMP" evidence="12">
    <location>
        <begin position="325"/>
        <end position="378"/>
    </location>
</feature>
<keyword evidence="9" id="KW-1133">Transmembrane helix</keyword>
<keyword evidence="6" id="KW-0418">Kinase</keyword>
<dbReference type="Gene3D" id="3.30.565.10">
    <property type="entry name" value="Histidine kinase-like ATPase, C-terminal domain"/>
    <property type="match status" value="1"/>
</dbReference>
<dbReference type="InterPro" id="IPR036097">
    <property type="entry name" value="HisK_dim/P_sf"/>
</dbReference>
<dbReference type="SUPFAM" id="SSF55874">
    <property type="entry name" value="ATPase domain of HSP90 chaperone/DNA topoisomerase II/histidine kinase"/>
    <property type="match status" value="1"/>
</dbReference>
<dbReference type="PANTHER" id="PTHR45339:SF1">
    <property type="entry name" value="HYBRID SIGNAL TRANSDUCTION HISTIDINE KINASE J"/>
    <property type="match status" value="1"/>
</dbReference>
<organism evidence="13 14">
    <name type="scientific">Methylophaga thalassica</name>
    <dbReference type="NCBI Taxonomy" id="40223"/>
    <lineage>
        <taxon>Bacteria</taxon>
        <taxon>Pseudomonadati</taxon>
        <taxon>Pseudomonadota</taxon>
        <taxon>Gammaproteobacteria</taxon>
        <taxon>Thiotrichales</taxon>
        <taxon>Piscirickettsiaceae</taxon>
        <taxon>Methylophaga</taxon>
    </lineage>
</organism>
<feature type="transmembrane region" description="Helical" evidence="9">
    <location>
        <begin position="20"/>
        <end position="39"/>
    </location>
</feature>
<evidence type="ECO:0000259" key="10">
    <source>
        <dbReference type="PROSITE" id="PS50109"/>
    </source>
</evidence>
<dbReference type="SMART" id="SM00387">
    <property type="entry name" value="HATPase_c"/>
    <property type="match status" value="1"/>
</dbReference>
<dbReference type="SMART" id="SM00388">
    <property type="entry name" value="HisKA"/>
    <property type="match status" value="1"/>
</dbReference>
<dbReference type="SUPFAM" id="SSF47384">
    <property type="entry name" value="Homodimeric domain of signal transducing histidine kinase"/>
    <property type="match status" value="1"/>
</dbReference>
<dbReference type="Gene3D" id="1.10.287.130">
    <property type="match status" value="1"/>
</dbReference>
<dbReference type="SUPFAM" id="SSF158472">
    <property type="entry name" value="HAMP domain-like"/>
    <property type="match status" value="1"/>
</dbReference>
<comment type="catalytic activity">
    <reaction evidence="1">
        <text>ATP + protein L-histidine = ADP + protein N-phospho-L-histidine.</text>
        <dbReference type="EC" id="2.7.13.3"/>
    </reaction>
</comment>
<dbReference type="RefSeq" id="WP_284722687.1">
    <property type="nucleotide sequence ID" value="NZ_BSND01000004.1"/>
</dbReference>
<dbReference type="PROSITE" id="PS50885">
    <property type="entry name" value="HAMP"/>
    <property type="match status" value="1"/>
</dbReference>
<dbReference type="InterPro" id="IPR003594">
    <property type="entry name" value="HATPase_dom"/>
</dbReference>
<dbReference type="EC" id="2.7.13.3" evidence="3"/>
<dbReference type="PANTHER" id="PTHR45339">
    <property type="entry name" value="HYBRID SIGNAL TRANSDUCTION HISTIDINE KINASE J"/>
    <property type="match status" value="1"/>
</dbReference>
<dbReference type="Pfam" id="PF02518">
    <property type="entry name" value="HATPase_c"/>
    <property type="match status" value="1"/>
</dbReference>
<reference evidence="13" key="1">
    <citation type="journal article" date="2014" name="Int. J. Syst. Evol. Microbiol.">
        <title>Complete genome of a new Firmicutes species belonging to the dominant human colonic microbiota ('Ruminococcus bicirculans') reveals two chromosomes and a selective capacity to utilize plant glucans.</title>
        <authorList>
            <consortium name="NISC Comparative Sequencing Program"/>
            <person name="Wegmann U."/>
            <person name="Louis P."/>
            <person name="Goesmann A."/>
            <person name="Henrissat B."/>
            <person name="Duncan S.H."/>
            <person name="Flint H.J."/>
        </authorList>
    </citation>
    <scope>NUCLEOTIDE SEQUENCE</scope>
    <source>
        <strain evidence="13">NBRC 102424</strain>
    </source>
</reference>
<evidence type="ECO:0000256" key="8">
    <source>
        <dbReference type="PROSITE-ProRule" id="PRU00169"/>
    </source>
</evidence>
<name>A0ABQ5TTX1_9GAMM</name>
<evidence type="ECO:0000256" key="6">
    <source>
        <dbReference type="ARBA" id="ARBA00022777"/>
    </source>
</evidence>
<dbReference type="InterPro" id="IPR005467">
    <property type="entry name" value="His_kinase_dom"/>
</dbReference>
<dbReference type="InterPro" id="IPR036890">
    <property type="entry name" value="HATPase_C_sf"/>
</dbReference>
<reference evidence="13" key="2">
    <citation type="submission" date="2023-01" db="EMBL/GenBank/DDBJ databases">
        <title>Draft genome sequence of Methylophaga thalassica strain NBRC 102424.</title>
        <authorList>
            <person name="Sun Q."/>
            <person name="Mori K."/>
        </authorList>
    </citation>
    <scope>NUCLEOTIDE SEQUENCE</scope>
    <source>
        <strain evidence="13">NBRC 102424</strain>
    </source>
</reference>
<feature type="domain" description="Histidine kinase" evidence="10">
    <location>
        <begin position="417"/>
        <end position="638"/>
    </location>
</feature>
<dbReference type="CDD" id="cd06225">
    <property type="entry name" value="HAMP"/>
    <property type="match status" value="1"/>
</dbReference>
<sequence length="910" mass="101971">MNKWHKVTLMSQLSIRKRVFIGFASLTLISLFIVIVNLFSLTNVEKLFSDYTKSIAQTRLMSEVEADIIELNRKILVFRITDSQSSIKDIQLLLTSLKTSILALSKSPESSQEAAKIYPKFLASLQKLSEQTAKLNDERMVLKQLHTQLDQSFNKVYEMLDTMIKRHKNTPEVVPLYEIHSSIAMSQNQMMQYFQNRANSRRLNFIEKFNLVRTDMALYADLKTTVEKEKKLISNLLIQLDTIKNTFFRTIQADRNFIFLVNVVIAGEASELKNLSVQLKDYSINKQMALYENTNQNLRLYELIAFIGSFLLMVIALLISGRVSRAITAPISAISSTFDDISHGRQTPAIPGIDRQDEIGTLARSANLFKQSADETKRLLKETKELAETLSLREVELELSAKQANLAADAKSAFLANMSHEIRTPMNGILGMINLLNDTKLSENQQQFAQNIKSSAESLMRIINDILDYSKIESGKLSIEQTPFRLEKLISDVGKVVEPNAHTKGLQLLCPANAIENVQIIADSIRLRQVLLNLLSNAIKFTESGSVELTVTIKAINEDELSIYFAVTDTGIGISESELTSLFERFSQVDSALTRKAGGTGLGLAISSELVKMMGGQLEVDSTVGKGTTFYFTIDVKMEQRPTARKLSTPDTLFFAYTNNDKMGLYLQSLFSKWGSELQVTSNLLVIETKVREEDADLVLLVDSVMLNQINERKLKQLKAKNIRIVLLSSLADDFSRSILAELSDETVIKPVSASELFNATRLLTEQLNQQTEQDATVHQIGVSQSQFSAEVLLVEDDDINQMVASGMLAKYGINVDIAENGEAALMRLRDKQYDMIFMDCMMPIMDGFTATQHLRDGHAGNLNLSIPVIALTADVMEGVREKCLAAGMSDYITKPIMPDTLLDILKKWL</sequence>
<dbReference type="CDD" id="cd00082">
    <property type="entry name" value="HisKA"/>
    <property type="match status" value="1"/>
</dbReference>
<evidence type="ECO:0000256" key="4">
    <source>
        <dbReference type="ARBA" id="ARBA00022553"/>
    </source>
</evidence>
<dbReference type="SMART" id="SM00448">
    <property type="entry name" value="REC"/>
    <property type="match status" value="1"/>
</dbReference>
<feature type="modified residue" description="4-aspartylphosphate" evidence="8">
    <location>
        <position position="840"/>
    </location>
</feature>
<dbReference type="PROSITE" id="PS50109">
    <property type="entry name" value="HIS_KIN"/>
    <property type="match status" value="1"/>
</dbReference>
<keyword evidence="5" id="KW-0808">Transferase</keyword>
<dbReference type="SMART" id="SM00304">
    <property type="entry name" value="HAMP"/>
    <property type="match status" value="1"/>
</dbReference>
<evidence type="ECO:0000256" key="7">
    <source>
        <dbReference type="ARBA" id="ARBA00023012"/>
    </source>
</evidence>
<dbReference type="Pfam" id="PF00672">
    <property type="entry name" value="HAMP"/>
    <property type="match status" value="1"/>
</dbReference>
<dbReference type="Gene3D" id="6.10.340.10">
    <property type="match status" value="1"/>
</dbReference>
<evidence type="ECO:0000256" key="3">
    <source>
        <dbReference type="ARBA" id="ARBA00012438"/>
    </source>
</evidence>
<dbReference type="SUPFAM" id="SSF52172">
    <property type="entry name" value="CheY-like"/>
    <property type="match status" value="2"/>
</dbReference>
<dbReference type="Pfam" id="PF00512">
    <property type="entry name" value="HisKA"/>
    <property type="match status" value="1"/>
</dbReference>
<comment type="caution">
    <text evidence="13">The sequence shown here is derived from an EMBL/GenBank/DDBJ whole genome shotgun (WGS) entry which is preliminary data.</text>
</comment>
<feature type="domain" description="Response regulatory" evidence="11">
    <location>
        <begin position="791"/>
        <end position="910"/>
    </location>
</feature>
<evidence type="ECO:0000256" key="2">
    <source>
        <dbReference type="ARBA" id="ARBA00004370"/>
    </source>
</evidence>
<feature type="transmembrane region" description="Helical" evidence="9">
    <location>
        <begin position="300"/>
        <end position="319"/>
    </location>
</feature>
<keyword evidence="9" id="KW-0812">Transmembrane</keyword>
<dbReference type="InterPro" id="IPR003661">
    <property type="entry name" value="HisK_dim/P_dom"/>
</dbReference>
<dbReference type="CDD" id="cd17546">
    <property type="entry name" value="REC_hyHK_CKI1_RcsC-like"/>
    <property type="match status" value="1"/>
</dbReference>
<dbReference type="InterPro" id="IPR004358">
    <property type="entry name" value="Sig_transdc_His_kin-like_C"/>
</dbReference>